<keyword evidence="2" id="KW-1185">Reference proteome</keyword>
<dbReference type="AlphaFoldDB" id="D6TQF3"/>
<reference evidence="1 2" key="1">
    <citation type="journal article" date="2011" name="Stand. Genomic Sci.">
        <title>Non-contiguous finished genome sequence and contextual data of the filamentous soil bacterium Ktedonobacter racemifer type strain (SOSP1-21).</title>
        <authorList>
            <person name="Chang Y.J."/>
            <person name="Land M."/>
            <person name="Hauser L."/>
            <person name="Chertkov O."/>
            <person name="Del Rio T.G."/>
            <person name="Nolan M."/>
            <person name="Copeland A."/>
            <person name="Tice H."/>
            <person name="Cheng J.F."/>
            <person name="Lucas S."/>
            <person name="Han C."/>
            <person name="Goodwin L."/>
            <person name="Pitluck S."/>
            <person name="Ivanova N."/>
            <person name="Ovchinikova G."/>
            <person name="Pati A."/>
            <person name="Chen A."/>
            <person name="Palaniappan K."/>
            <person name="Mavromatis K."/>
            <person name="Liolios K."/>
            <person name="Brettin T."/>
            <person name="Fiebig A."/>
            <person name="Rohde M."/>
            <person name="Abt B."/>
            <person name="Goker M."/>
            <person name="Detter J.C."/>
            <person name="Woyke T."/>
            <person name="Bristow J."/>
            <person name="Eisen J.A."/>
            <person name="Markowitz V."/>
            <person name="Hugenholtz P."/>
            <person name="Kyrpides N.C."/>
            <person name="Klenk H.P."/>
            <person name="Lapidus A."/>
        </authorList>
    </citation>
    <scope>NUCLEOTIDE SEQUENCE [LARGE SCALE GENOMIC DNA]</scope>
    <source>
        <strain evidence="2">DSM 44963</strain>
    </source>
</reference>
<comment type="caution">
    <text evidence="1">The sequence shown here is derived from an EMBL/GenBank/DDBJ whole genome shotgun (WGS) entry which is preliminary data.</text>
</comment>
<dbReference type="EMBL" id="ADVG01000002">
    <property type="protein sequence ID" value="EFH87620.1"/>
    <property type="molecule type" value="Genomic_DNA"/>
</dbReference>
<dbReference type="RefSeq" id="WP_007912936.1">
    <property type="nucleotide sequence ID" value="NZ_ADVG01000002.1"/>
</dbReference>
<dbReference type="STRING" id="485913.Krac_8963"/>
<dbReference type="Proteomes" id="UP000004508">
    <property type="component" value="Unassembled WGS sequence"/>
</dbReference>
<dbReference type="InParanoid" id="D6TQF3"/>
<sequence length="91" mass="10456">MLSIETQARLQQQGLNAFDEVSLREELEKHAPTYTLIRLAAWPARRWKCHYRLMLGDTIHDAQNVAEAYAMALLSLLERPLVESEPQPSHS</sequence>
<name>D6TQF3_KTERA</name>
<gene>
    <name evidence="1" type="ORF">Krac_8963</name>
</gene>
<dbReference type="OrthoDB" id="164008at2"/>
<evidence type="ECO:0000313" key="2">
    <source>
        <dbReference type="Proteomes" id="UP000004508"/>
    </source>
</evidence>
<organism evidence="1 2">
    <name type="scientific">Ktedonobacter racemifer DSM 44963</name>
    <dbReference type="NCBI Taxonomy" id="485913"/>
    <lineage>
        <taxon>Bacteria</taxon>
        <taxon>Bacillati</taxon>
        <taxon>Chloroflexota</taxon>
        <taxon>Ktedonobacteria</taxon>
        <taxon>Ktedonobacterales</taxon>
        <taxon>Ktedonobacteraceae</taxon>
        <taxon>Ktedonobacter</taxon>
    </lineage>
</organism>
<evidence type="ECO:0000313" key="1">
    <source>
        <dbReference type="EMBL" id="EFH87620.1"/>
    </source>
</evidence>
<accession>D6TQF3</accession>
<protein>
    <submittedName>
        <fullName evidence="1">Uncharacterized protein</fullName>
    </submittedName>
</protein>
<proteinExistence type="predicted"/>